<accession>A0AAV1KDI3</accession>
<comment type="caution">
    <text evidence="1">The sequence shown here is derived from an EMBL/GenBank/DDBJ whole genome shotgun (WGS) entry which is preliminary data.</text>
</comment>
<sequence length="88" mass="10043">MGLNFETNIKNILNLLKNKYNKTFWILFSECPENVETDALAASVIRRMNHYLKSVAVARVKELELKGPRIRSAPPFRASAPRMPARKG</sequence>
<gene>
    <name evidence="1" type="ORF">PARMNEM_LOCUS2198</name>
</gene>
<keyword evidence="2" id="KW-1185">Reference proteome</keyword>
<organism evidence="1 2">
    <name type="scientific">Parnassius mnemosyne</name>
    <name type="common">clouded apollo</name>
    <dbReference type="NCBI Taxonomy" id="213953"/>
    <lineage>
        <taxon>Eukaryota</taxon>
        <taxon>Metazoa</taxon>
        <taxon>Ecdysozoa</taxon>
        <taxon>Arthropoda</taxon>
        <taxon>Hexapoda</taxon>
        <taxon>Insecta</taxon>
        <taxon>Pterygota</taxon>
        <taxon>Neoptera</taxon>
        <taxon>Endopterygota</taxon>
        <taxon>Lepidoptera</taxon>
        <taxon>Glossata</taxon>
        <taxon>Ditrysia</taxon>
        <taxon>Papilionoidea</taxon>
        <taxon>Papilionidae</taxon>
        <taxon>Parnassiinae</taxon>
        <taxon>Parnassini</taxon>
        <taxon>Parnassius</taxon>
        <taxon>Driopa</taxon>
    </lineage>
</organism>
<dbReference type="Proteomes" id="UP001314205">
    <property type="component" value="Unassembled WGS sequence"/>
</dbReference>
<evidence type="ECO:0000313" key="1">
    <source>
        <dbReference type="EMBL" id="CAK1580390.1"/>
    </source>
</evidence>
<dbReference type="AlphaFoldDB" id="A0AAV1KDI3"/>
<evidence type="ECO:0000313" key="2">
    <source>
        <dbReference type="Proteomes" id="UP001314205"/>
    </source>
</evidence>
<name>A0AAV1KDI3_9NEOP</name>
<dbReference type="EMBL" id="CAVLGL010000013">
    <property type="protein sequence ID" value="CAK1580390.1"/>
    <property type="molecule type" value="Genomic_DNA"/>
</dbReference>
<proteinExistence type="predicted"/>
<reference evidence="1 2" key="1">
    <citation type="submission" date="2023-11" db="EMBL/GenBank/DDBJ databases">
        <authorList>
            <person name="Hedman E."/>
            <person name="Englund M."/>
            <person name="Stromberg M."/>
            <person name="Nyberg Akerstrom W."/>
            <person name="Nylinder S."/>
            <person name="Jareborg N."/>
            <person name="Kallberg Y."/>
            <person name="Kronander E."/>
        </authorList>
    </citation>
    <scope>NUCLEOTIDE SEQUENCE [LARGE SCALE GENOMIC DNA]</scope>
</reference>
<protein>
    <submittedName>
        <fullName evidence="1">Uncharacterized protein</fullName>
    </submittedName>
</protein>